<evidence type="ECO:0000313" key="9">
    <source>
        <dbReference type="Proteomes" id="UP000619479"/>
    </source>
</evidence>
<comment type="similarity">
    <text evidence="2">Belongs to the EamA transporter family.</text>
</comment>
<reference evidence="8" key="1">
    <citation type="submission" date="2021-01" db="EMBL/GenBank/DDBJ databases">
        <title>Whole genome shotgun sequence of Actinoplanes cyaneus NBRC 14990.</title>
        <authorList>
            <person name="Komaki H."/>
            <person name="Tamura T."/>
        </authorList>
    </citation>
    <scope>NUCLEOTIDE SEQUENCE</scope>
    <source>
        <strain evidence="8">NBRC 14990</strain>
    </source>
</reference>
<feature type="transmembrane region" description="Helical" evidence="6">
    <location>
        <begin position="34"/>
        <end position="51"/>
    </location>
</feature>
<feature type="transmembrane region" description="Helical" evidence="6">
    <location>
        <begin position="256"/>
        <end position="274"/>
    </location>
</feature>
<dbReference type="SUPFAM" id="SSF103481">
    <property type="entry name" value="Multidrug resistance efflux transporter EmrE"/>
    <property type="match status" value="2"/>
</dbReference>
<feature type="transmembrane region" description="Helical" evidence="6">
    <location>
        <begin position="112"/>
        <end position="130"/>
    </location>
</feature>
<feature type="transmembrane region" description="Helical" evidence="6">
    <location>
        <begin position="164"/>
        <end position="187"/>
    </location>
</feature>
<evidence type="ECO:0000313" key="8">
    <source>
        <dbReference type="EMBL" id="GID62597.1"/>
    </source>
</evidence>
<dbReference type="Pfam" id="PF00892">
    <property type="entry name" value="EamA"/>
    <property type="match status" value="1"/>
</dbReference>
<dbReference type="GO" id="GO:0016020">
    <property type="term" value="C:membrane"/>
    <property type="evidence" value="ECO:0007669"/>
    <property type="project" value="UniProtKB-SubCell"/>
</dbReference>
<evidence type="ECO:0000259" key="7">
    <source>
        <dbReference type="Pfam" id="PF00892"/>
    </source>
</evidence>
<dbReference type="InterPro" id="IPR050638">
    <property type="entry name" value="AA-Vitamin_Transporters"/>
</dbReference>
<dbReference type="PANTHER" id="PTHR32322:SF2">
    <property type="entry name" value="EAMA DOMAIN-CONTAINING PROTEIN"/>
    <property type="match status" value="1"/>
</dbReference>
<keyword evidence="5 6" id="KW-0472">Membrane</keyword>
<accession>A0A919IDV6</accession>
<evidence type="ECO:0000256" key="6">
    <source>
        <dbReference type="SAM" id="Phobius"/>
    </source>
</evidence>
<protein>
    <submittedName>
        <fullName evidence="8">DMT transporter permease</fullName>
    </submittedName>
</protein>
<evidence type="ECO:0000256" key="2">
    <source>
        <dbReference type="ARBA" id="ARBA00007362"/>
    </source>
</evidence>
<keyword evidence="3 6" id="KW-0812">Transmembrane</keyword>
<feature type="transmembrane region" description="Helical" evidence="6">
    <location>
        <begin position="229"/>
        <end position="250"/>
    </location>
</feature>
<feature type="domain" description="EamA" evidence="7">
    <location>
        <begin position="140"/>
        <end position="272"/>
    </location>
</feature>
<evidence type="ECO:0000256" key="4">
    <source>
        <dbReference type="ARBA" id="ARBA00022989"/>
    </source>
</evidence>
<evidence type="ECO:0000256" key="3">
    <source>
        <dbReference type="ARBA" id="ARBA00022692"/>
    </source>
</evidence>
<dbReference type="RefSeq" id="WP_203738066.1">
    <property type="nucleotide sequence ID" value="NZ_BAAAUC010000029.1"/>
</dbReference>
<dbReference type="EMBL" id="BOMH01000002">
    <property type="protein sequence ID" value="GID62597.1"/>
    <property type="molecule type" value="Genomic_DNA"/>
</dbReference>
<name>A0A919IDV6_9ACTN</name>
<feature type="transmembrane region" description="Helical" evidence="6">
    <location>
        <begin position="199"/>
        <end position="217"/>
    </location>
</feature>
<comment type="caution">
    <text evidence="8">The sequence shown here is derived from an EMBL/GenBank/DDBJ whole genome shotgun (WGS) entry which is preliminary data.</text>
</comment>
<dbReference type="InterPro" id="IPR000620">
    <property type="entry name" value="EamA_dom"/>
</dbReference>
<comment type="subcellular location">
    <subcellularLocation>
        <location evidence="1">Membrane</location>
        <topology evidence="1">Multi-pass membrane protein</topology>
    </subcellularLocation>
</comment>
<dbReference type="PANTHER" id="PTHR32322">
    <property type="entry name" value="INNER MEMBRANE TRANSPORTER"/>
    <property type="match status" value="1"/>
</dbReference>
<organism evidence="8 9">
    <name type="scientific">Actinoplanes cyaneus</name>
    <dbReference type="NCBI Taxonomy" id="52696"/>
    <lineage>
        <taxon>Bacteria</taxon>
        <taxon>Bacillati</taxon>
        <taxon>Actinomycetota</taxon>
        <taxon>Actinomycetes</taxon>
        <taxon>Micromonosporales</taxon>
        <taxon>Micromonosporaceae</taxon>
        <taxon>Actinoplanes</taxon>
    </lineage>
</organism>
<evidence type="ECO:0000256" key="1">
    <source>
        <dbReference type="ARBA" id="ARBA00004141"/>
    </source>
</evidence>
<dbReference type="AlphaFoldDB" id="A0A919IDV6"/>
<evidence type="ECO:0000256" key="5">
    <source>
        <dbReference type="ARBA" id="ARBA00023136"/>
    </source>
</evidence>
<feature type="transmembrane region" description="Helical" evidence="6">
    <location>
        <begin position="63"/>
        <end position="84"/>
    </location>
</feature>
<feature type="transmembrane region" description="Helical" evidence="6">
    <location>
        <begin position="136"/>
        <end position="157"/>
    </location>
</feature>
<feature type="transmembrane region" description="Helical" evidence="6">
    <location>
        <begin position="90"/>
        <end position="107"/>
    </location>
</feature>
<sequence>MKRVPAPILVLTAIASVQFGSAIARTLFDDLGAAGVTFLRLAIAALILGALTRPRVWTWSFAAWRAAALLGLSMGSMNLVFYYALRSVPLGTAVTVEFLGPLLLALAQTRRLLDLFWAALAGAGVLLLGLRSGGGAPIGGLLLALLAGLCWAAYIVFSARVGALIPGTGGLTVSLAIGALIVAPFGLTGASAVLGHPHLLLGAVAVALLSSVISYGLELNALRRIPTRVFGILMSLEPGAAALAGLLVLGQRLGPIEVAALLLVTLASVGVTLARRTPAVREEPAVPARDRP</sequence>
<keyword evidence="4 6" id="KW-1133">Transmembrane helix</keyword>
<dbReference type="InterPro" id="IPR037185">
    <property type="entry name" value="EmrE-like"/>
</dbReference>
<keyword evidence="9" id="KW-1185">Reference proteome</keyword>
<dbReference type="Proteomes" id="UP000619479">
    <property type="component" value="Unassembled WGS sequence"/>
</dbReference>
<proteinExistence type="inferred from homology"/>
<gene>
    <name evidence="8" type="ORF">Acy02nite_04780</name>
</gene>